<feature type="compositionally biased region" description="Polar residues" evidence="1">
    <location>
        <begin position="165"/>
        <end position="174"/>
    </location>
</feature>
<name>A0A167B7W6_COLIC</name>
<feature type="region of interest" description="Disordered" evidence="1">
    <location>
        <begin position="1"/>
        <end position="79"/>
    </location>
</feature>
<feature type="compositionally biased region" description="Basic and acidic residues" evidence="1">
    <location>
        <begin position="28"/>
        <end position="42"/>
    </location>
</feature>
<feature type="region of interest" description="Disordered" evidence="1">
    <location>
        <begin position="107"/>
        <end position="128"/>
    </location>
</feature>
<dbReference type="AlphaFoldDB" id="A0A167B7W6"/>
<evidence type="ECO:0000313" key="3">
    <source>
        <dbReference type="Proteomes" id="UP000076584"/>
    </source>
</evidence>
<comment type="caution">
    <text evidence="2">The sequence shown here is derived from an EMBL/GenBank/DDBJ whole genome shotgun (WGS) entry which is preliminary data.</text>
</comment>
<reference evidence="2 3" key="1">
    <citation type="submission" date="2015-06" db="EMBL/GenBank/DDBJ databases">
        <title>Survival trade-offs in plant roots during colonization by closely related pathogenic and mutualistic fungi.</title>
        <authorList>
            <person name="Hacquard S."/>
            <person name="Kracher B."/>
            <person name="Hiruma K."/>
            <person name="Weinman A."/>
            <person name="Muench P."/>
            <person name="Garrido Oter R."/>
            <person name="Ver Loren van Themaat E."/>
            <person name="Dallerey J.-F."/>
            <person name="Damm U."/>
            <person name="Henrissat B."/>
            <person name="Lespinet O."/>
            <person name="Thon M."/>
            <person name="Kemen E."/>
            <person name="McHardy A.C."/>
            <person name="Schulze-Lefert P."/>
            <person name="O'Connell R.J."/>
        </authorList>
    </citation>
    <scope>NUCLEOTIDE SEQUENCE [LARGE SCALE GENOMIC DNA]</scope>
    <source>
        <strain evidence="2 3">MAFF 238704</strain>
    </source>
</reference>
<gene>
    <name evidence="2" type="ORF">CI238_09261</name>
</gene>
<dbReference type="OrthoDB" id="5337545at2759"/>
<feature type="compositionally biased region" description="Polar residues" evidence="1">
    <location>
        <begin position="115"/>
        <end position="128"/>
    </location>
</feature>
<organism evidence="2 3">
    <name type="scientific">Colletotrichum incanum</name>
    <name type="common">Soybean anthracnose fungus</name>
    <dbReference type="NCBI Taxonomy" id="1573173"/>
    <lineage>
        <taxon>Eukaryota</taxon>
        <taxon>Fungi</taxon>
        <taxon>Dikarya</taxon>
        <taxon>Ascomycota</taxon>
        <taxon>Pezizomycotina</taxon>
        <taxon>Sordariomycetes</taxon>
        <taxon>Hypocreomycetidae</taxon>
        <taxon>Glomerellales</taxon>
        <taxon>Glomerellaceae</taxon>
        <taxon>Colletotrichum</taxon>
        <taxon>Colletotrichum spaethianum species complex</taxon>
    </lineage>
</organism>
<proteinExistence type="predicted"/>
<feature type="compositionally biased region" description="Basic and acidic residues" evidence="1">
    <location>
        <begin position="1"/>
        <end position="19"/>
    </location>
</feature>
<feature type="region of interest" description="Disordered" evidence="1">
    <location>
        <begin position="156"/>
        <end position="184"/>
    </location>
</feature>
<protein>
    <submittedName>
        <fullName evidence="2">Uncharacterized protein</fullName>
    </submittedName>
</protein>
<feature type="compositionally biased region" description="Polar residues" evidence="1">
    <location>
        <begin position="45"/>
        <end position="64"/>
    </location>
</feature>
<dbReference type="EMBL" id="LFIW01001783">
    <property type="protein sequence ID" value="KZL80997.1"/>
    <property type="molecule type" value="Genomic_DNA"/>
</dbReference>
<evidence type="ECO:0000256" key="1">
    <source>
        <dbReference type="SAM" id="MobiDB-lite"/>
    </source>
</evidence>
<dbReference type="STRING" id="1573173.A0A167B7W6"/>
<dbReference type="Proteomes" id="UP000076584">
    <property type="component" value="Unassembled WGS sequence"/>
</dbReference>
<accession>A0A167B7W6</accession>
<sequence>MDQHNGHDTDPNSKGKGKEASAAVPTGVDREINARRQQRDGDAQSEPSFANRLATSAANLSRTALTGRPDAESIRSGTSAKAYAQAEASTSSAHNSVVQEQAATYHGADGHDTGLGSTFSSSRHSTTAGEQQYDSFMGAQAALDSSVQMRVPDKAQPGFAGPASTLHNSRSLGTRSDVREQEARDGQQVIDLLTAPEELGGFEAIDDSLQTFISQEEEESLRKALFGSSGSGPTSNWTPLLDFHPDFLQGGNVTDLLQHFGIADPQQARAMWMDSWNDVLASYTDQVWGDLGSLAREAQKEIQEAREQGTTSIADPGGMQALQRLRQILAHVRGH</sequence>
<keyword evidence="3" id="KW-1185">Reference proteome</keyword>
<evidence type="ECO:0000313" key="2">
    <source>
        <dbReference type="EMBL" id="KZL80997.1"/>
    </source>
</evidence>